<dbReference type="Proteomes" id="UP000439903">
    <property type="component" value="Unassembled WGS sequence"/>
</dbReference>
<reference evidence="1 2" key="1">
    <citation type="journal article" date="2019" name="Environ. Microbiol.">
        <title>At the nexus of three kingdoms: the genome of the mycorrhizal fungus Gigaspora margarita provides insights into plant, endobacterial and fungal interactions.</title>
        <authorList>
            <person name="Venice F."/>
            <person name="Ghignone S."/>
            <person name="Salvioli di Fossalunga A."/>
            <person name="Amselem J."/>
            <person name="Novero M."/>
            <person name="Xianan X."/>
            <person name="Sedzielewska Toro K."/>
            <person name="Morin E."/>
            <person name="Lipzen A."/>
            <person name="Grigoriev I.V."/>
            <person name="Henrissat B."/>
            <person name="Martin F.M."/>
            <person name="Bonfante P."/>
        </authorList>
    </citation>
    <scope>NUCLEOTIDE SEQUENCE [LARGE SCALE GENOMIC DNA]</scope>
    <source>
        <strain evidence="1 2">BEG34</strain>
    </source>
</reference>
<comment type="caution">
    <text evidence="1">The sequence shown here is derived from an EMBL/GenBank/DDBJ whole genome shotgun (WGS) entry which is preliminary data.</text>
</comment>
<keyword evidence="2" id="KW-1185">Reference proteome</keyword>
<dbReference type="EMBL" id="WTPW01001818">
    <property type="protein sequence ID" value="KAF0412220.1"/>
    <property type="molecule type" value="Genomic_DNA"/>
</dbReference>
<organism evidence="1 2">
    <name type="scientific">Gigaspora margarita</name>
    <dbReference type="NCBI Taxonomy" id="4874"/>
    <lineage>
        <taxon>Eukaryota</taxon>
        <taxon>Fungi</taxon>
        <taxon>Fungi incertae sedis</taxon>
        <taxon>Mucoromycota</taxon>
        <taxon>Glomeromycotina</taxon>
        <taxon>Glomeromycetes</taxon>
        <taxon>Diversisporales</taxon>
        <taxon>Gigasporaceae</taxon>
        <taxon>Gigaspora</taxon>
    </lineage>
</organism>
<name>A0A8H3X628_GIGMA</name>
<dbReference type="AlphaFoldDB" id="A0A8H3X628"/>
<gene>
    <name evidence="1" type="ORF">F8M41_007952</name>
</gene>
<evidence type="ECO:0000313" key="2">
    <source>
        <dbReference type="Proteomes" id="UP000439903"/>
    </source>
</evidence>
<evidence type="ECO:0000313" key="1">
    <source>
        <dbReference type="EMBL" id="KAF0412220.1"/>
    </source>
</evidence>
<protein>
    <submittedName>
        <fullName evidence="1">Uncharacterized protein</fullName>
    </submittedName>
</protein>
<proteinExistence type="predicted"/>
<sequence length="199" mass="23282">MTKQQKNLKKKSLVKASVKKTKPGCDTSNVGFCGDKAKEHICRFQREVGVQLETITFGPRVDDNKKVYYFDTIWQRLFYLRLFQTNTEPFNNLELHDITIHLKLTMYHAPTRGNTHNLPTKQDNTTITTLLSPMMSHFHIVEICDLELAKKENLTLDDLLIDKDLKRIQFRKSVKSRLKQTLVVDCSNCQWHILIIDIY</sequence>
<accession>A0A8H3X628</accession>